<reference evidence="5 6" key="1">
    <citation type="submission" date="2018-10" db="EMBL/GenBank/DDBJ databases">
        <title>Genome assembly for a Yunnan-Guizhou Plateau 3E fish, Anabarilius grahami (Regan), and its evolutionary and genetic applications.</title>
        <authorList>
            <person name="Jiang W."/>
        </authorList>
    </citation>
    <scope>NUCLEOTIDE SEQUENCE [LARGE SCALE GENOMIC DNA]</scope>
    <source>
        <strain evidence="5">AG-KIZ</strain>
        <tissue evidence="5">Muscle</tissue>
    </source>
</reference>
<feature type="signal peptide" evidence="3">
    <location>
        <begin position="1"/>
        <end position="19"/>
    </location>
</feature>
<dbReference type="InterPro" id="IPR051110">
    <property type="entry name" value="Ly-6/neurotoxin-like_GPI-ap"/>
</dbReference>
<evidence type="ECO:0000256" key="1">
    <source>
        <dbReference type="ARBA" id="ARBA00022729"/>
    </source>
</evidence>
<evidence type="ECO:0000256" key="3">
    <source>
        <dbReference type="SAM" id="SignalP"/>
    </source>
</evidence>
<dbReference type="PANTHER" id="PTHR16983:SF10">
    <property type="entry name" value="PROTEIN QUIVER"/>
    <property type="match status" value="1"/>
</dbReference>
<feature type="chain" id="PRO_5017921284" description="UPAR/Ly6 domain-containing protein" evidence="3">
    <location>
        <begin position="20"/>
        <end position="123"/>
    </location>
</feature>
<keyword evidence="2" id="KW-0812">Transmembrane</keyword>
<dbReference type="SUPFAM" id="SSF57302">
    <property type="entry name" value="Snake toxin-like"/>
    <property type="match status" value="1"/>
</dbReference>
<evidence type="ECO:0000313" key="6">
    <source>
        <dbReference type="Proteomes" id="UP000281406"/>
    </source>
</evidence>
<dbReference type="AlphaFoldDB" id="A0A3N0YV71"/>
<feature type="domain" description="UPAR/Ly6" evidence="4">
    <location>
        <begin position="19"/>
        <end position="97"/>
    </location>
</feature>
<accession>A0A3N0YV71</accession>
<feature type="transmembrane region" description="Helical" evidence="2">
    <location>
        <begin position="103"/>
        <end position="122"/>
    </location>
</feature>
<evidence type="ECO:0000256" key="2">
    <source>
        <dbReference type="SAM" id="Phobius"/>
    </source>
</evidence>
<dbReference type="Gene3D" id="2.10.60.10">
    <property type="entry name" value="CD59"/>
    <property type="match status" value="1"/>
</dbReference>
<evidence type="ECO:0000259" key="4">
    <source>
        <dbReference type="Pfam" id="PF00021"/>
    </source>
</evidence>
<protein>
    <recommendedName>
        <fullName evidence="4">UPAR/Ly6 domain-containing protein</fullName>
    </recommendedName>
</protein>
<name>A0A3N0YV71_ANAGA</name>
<dbReference type="InterPro" id="IPR045860">
    <property type="entry name" value="Snake_toxin-like_sf"/>
</dbReference>
<dbReference type="EMBL" id="RJVU01023003">
    <property type="protein sequence ID" value="ROL50083.1"/>
    <property type="molecule type" value="Genomic_DNA"/>
</dbReference>
<dbReference type="Pfam" id="PF00021">
    <property type="entry name" value="UPAR_LY6"/>
    <property type="match status" value="1"/>
</dbReference>
<keyword evidence="2" id="KW-0472">Membrane</keyword>
<comment type="caution">
    <text evidence="5">The sequence shown here is derived from an EMBL/GenBank/DDBJ whole genome shotgun (WGS) entry which is preliminary data.</text>
</comment>
<organism evidence="5 6">
    <name type="scientific">Anabarilius grahami</name>
    <name type="common">Kanglang fish</name>
    <name type="synonym">Barilius grahami</name>
    <dbReference type="NCBI Taxonomy" id="495550"/>
    <lineage>
        <taxon>Eukaryota</taxon>
        <taxon>Metazoa</taxon>
        <taxon>Chordata</taxon>
        <taxon>Craniata</taxon>
        <taxon>Vertebrata</taxon>
        <taxon>Euteleostomi</taxon>
        <taxon>Actinopterygii</taxon>
        <taxon>Neopterygii</taxon>
        <taxon>Teleostei</taxon>
        <taxon>Ostariophysi</taxon>
        <taxon>Cypriniformes</taxon>
        <taxon>Xenocyprididae</taxon>
        <taxon>Xenocypridinae</taxon>
        <taxon>Xenocypridinae incertae sedis</taxon>
        <taxon>Anabarilius</taxon>
    </lineage>
</organism>
<evidence type="ECO:0000313" key="5">
    <source>
        <dbReference type="EMBL" id="ROL50083.1"/>
    </source>
</evidence>
<dbReference type="PANTHER" id="PTHR16983">
    <property type="entry name" value="UPAR/LY6 DOMAIN-CONTAINING PROTEIN"/>
    <property type="match status" value="1"/>
</dbReference>
<dbReference type="Proteomes" id="UP000281406">
    <property type="component" value="Unassembled WGS sequence"/>
</dbReference>
<keyword evidence="6" id="KW-1185">Reference proteome</keyword>
<keyword evidence="2" id="KW-1133">Transmembrane helix</keyword>
<dbReference type="InterPro" id="IPR016054">
    <property type="entry name" value="LY6_UPA_recep-like"/>
</dbReference>
<keyword evidence="1 3" id="KW-0732">Signal</keyword>
<sequence length="123" mass="13641">MDLRVSVVLLFFFFAGGNSFECYVCKPDSWGNCKATLEKCPDECSACSDCKISLSYGYKNMTFRMKGCATQCQTAKVQTPEGASIDLRCCKSDRCNGANAADGVFKGSFLLFFSPLLFYFLFL</sequence>
<proteinExistence type="predicted"/>
<gene>
    <name evidence="5" type="ORF">DPX16_5842</name>
</gene>